<keyword evidence="8" id="KW-0732">Signal</keyword>
<dbReference type="GO" id="GO:0046872">
    <property type="term" value="F:metal ion binding"/>
    <property type="evidence" value="ECO:0007669"/>
    <property type="project" value="UniProtKB-KW"/>
</dbReference>
<evidence type="ECO:0000313" key="11">
    <source>
        <dbReference type="EMBL" id="KAK2174244.1"/>
    </source>
</evidence>
<dbReference type="InterPro" id="IPR036314">
    <property type="entry name" value="SOD_C_sf"/>
</dbReference>
<dbReference type="PANTHER" id="PTHR43595">
    <property type="entry name" value="37S RIBOSOMAL PROTEIN S26, MITOCHONDRIAL"/>
    <property type="match status" value="1"/>
</dbReference>
<evidence type="ECO:0000256" key="7">
    <source>
        <dbReference type="ARBA" id="ARBA00049204"/>
    </source>
</evidence>
<dbReference type="PROSITE" id="PS00088">
    <property type="entry name" value="SOD_MN"/>
    <property type="match status" value="1"/>
</dbReference>
<dbReference type="Gene3D" id="3.55.40.20">
    <property type="entry name" value="Iron/manganese superoxide dismutase, C-terminal domain"/>
    <property type="match status" value="1"/>
</dbReference>
<evidence type="ECO:0000313" key="12">
    <source>
        <dbReference type="Proteomes" id="UP001209878"/>
    </source>
</evidence>
<dbReference type="PRINTS" id="PR01703">
    <property type="entry name" value="MNSODISMTASE"/>
</dbReference>
<keyword evidence="12" id="KW-1185">Reference proteome</keyword>
<dbReference type="InterPro" id="IPR019833">
    <property type="entry name" value="Mn/Fe_SOD_BS"/>
</dbReference>
<evidence type="ECO:0000259" key="9">
    <source>
        <dbReference type="Pfam" id="PF00081"/>
    </source>
</evidence>
<comment type="function">
    <text evidence="1">Destroys superoxide anion radicals which are normally produced within the cells and which are toxic to biological systems.</text>
</comment>
<dbReference type="SUPFAM" id="SSF46609">
    <property type="entry name" value="Fe,Mn superoxide dismutase (SOD), N-terminal domain"/>
    <property type="match status" value="1"/>
</dbReference>
<comment type="similarity">
    <text evidence="2">Belongs to the iron/manganese superoxide dismutase family.</text>
</comment>
<dbReference type="InterPro" id="IPR019831">
    <property type="entry name" value="Mn/Fe_SOD_N"/>
</dbReference>
<evidence type="ECO:0000256" key="8">
    <source>
        <dbReference type="SAM" id="SignalP"/>
    </source>
</evidence>
<organism evidence="11 12">
    <name type="scientific">Ridgeia piscesae</name>
    <name type="common">Tubeworm</name>
    <dbReference type="NCBI Taxonomy" id="27915"/>
    <lineage>
        <taxon>Eukaryota</taxon>
        <taxon>Metazoa</taxon>
        <taxon>Spiralia</taxon>
        <taxon>Lophotrochozoa</taxon>
        <taxon>Annelida</taxon>
        <taxon>Polychaeta</taxon>
        <taxon>Sedentaria</taxon>
        <taxon>Canalipalpata</taxon>
        <taxon>Sabellida</taxon>
        <taxon>Siboglinidae</taxon>
        <taxon>Ridgeia</taxon>
    </lineage>
</organism>
<reference evidence="11" key="1">
    <citation type="journal article" date="2023" name="Mol. Biol. Evol.">
        <title>Third-Generation Sequencing Reveals the Adaptive Role of the Epigenome in Three Deep-Sea Polychaetes.</title>
        <authorList>
            <person name="Perez M."/>
            <person name="Aroh O."/>
            <person name="Sun Y."/>
            <person name="Lan Y."/>
            <person name="Juniper S.K."/>
            <person name="Young C.R."/>
            <person name="Angers B."/>
            <person name="Qian P.Y."/>
        </authorList>
    </citation>
    <scope>NUCLEOTIDE SEQUENCE</scope>
    <source>
        <strain evidence="11">R07B-5</strain>
    </source>
</reference>
<evidence type="ECO:0000256" key="3">
    <source>
        <dbReference type="ARBA" id="ARBA00012682"/>
    </source>
</evidence>
<evidence type="ECO:0000256" key="6">
    <source>
        <dbReference type="ARBA" id="ARBA00023211"/>
    </source>
</evidence>
<comment type="catalytic activity">
    <reaction evidence="7">
        <text>2 superoxide + 2 H(+) = H2O2 + O2</text>
        <dbReference type="Rhea" id="RHEA:20696"/>
        <dbReference type="ChEBI" id="CHEBI:15378"/>
        <dbReference type="ChEBI" id="CHEBI:15379"/>
        <dbReference type="ChEBI" id="CHEBI:16240"/>
        <dbReference type="ChEBI" id="CHEBI:18421"/>
        <dbReference type="EC" id="1.15.1.1"/>
    </reaction>
</comment>
<dbReference type="Pfam" id="PF02777">
    <property type="entry name" value="Sod_Fe_C"/>
    <property type="match status" value="1"/>
</dbReference>
<keyword evidence="6" id="KW-0464">Manganese</keyword>
<proteinExistence type="inferred from homology"/>
<comment type="caution">
    <text evidence="11">The sequence shown here is derived from an EMBL/GenBank/DDBJ whole genome shotgun (WGS) entry which is preliminary data.</text>
</comment>
<dbReference type="SUPFAM" id="SSF54719">
    <property type="entry name" value="Fe,Mn superoxide dismutase (SOD), C-terminal domain"/>
    <property type="match status" value="1"/>
</dbReference>
<feature type="signal peptide" evidence="8">
    <location>
        <begin position="1"/>
        <end position="29"/>
    </location>
</feature>
<dbReference type="PANTHER" id="PTHR43595:SF2">
    <property type="entry name" value="SMALL RIBOSOMAL SUBUNIT PROTEIN MS42"/>
    <property type="match status" value="1"/>
</dbReference>
<name>A0AAD9KMC3_RIDPI</name>
<sequence length="278" mass="31751">MSNCKMAGAAAVTYVAMWLLFLSPGSTEARVKKPYQPLTMKVPYYILPIIGYNMSDLEPYITEKTIFAHYLGHHAAYQSKMNAALSEWKKEEPDNKFAEESIFEIIKRLDEVPEKYRTSIGNQGGGFLNHGIYFGCMSPNPANVTRTPSGKLLKDITSTFGSFEAFKEKFTQQAATLFGSGYVWLVRKSFDADAELAIVTTANQDSPITQGMMPLLVIDVWEHAYYLKHEFRRVKYIDDWWSVVDWVNVLQMEGFFGSPEKWTMISGTNSRRMNCEQY</sequence>
<feature type="chain" id="PRO_5042220046" description="superoxide dismutase" evidence="8">
    <location>
        <begin position="30"/>
        <end position="278"/>
    </location>
</feature>
<evidence type="ECO:0000256" key="1">
    <source>
        <dbReference type="ARBA" id="ARBA00002170"/>
    </source>
</evidence>
<dbReference type="Proteomes" id="UP001209878">
    <property type="component" value="Unassembled WGS sequence"/>
</dbReference>
<dbReference type="AlphaFoldDB" id="A0AAD9KMC3"/>
<evidence type="ECO:0000259" key="10">
    <source>
        <dbReference type="Pfam" id="PF02777"/>
    </source>
</evidence>
<dbReference type="GO" id="GO:0005737">
    <property type="term" value="C:cytoplasm"/>
    <property type="evidence" value="ECO:0007669"/>
    <property type="project" value="TreeGrafter"/>
</dbReference>
<evidence type="ECO:0000256" key="2">
    <source>
        <dbReference type="ARBA" id="ARBA00008714"/>
    </source>
</evidence>
<protein>
    <recommendedName>
        <fullName evidence="3">superoxide dismutase</fullName>
        <ecNumber evidence="3">1.15.1.1</ecNumber>
    </recommendedName>
</protein>
<dbReference type="Pfam" id="PF00081">
    <property type="entry name" value="Sod_Fe_N"/>
    <property type="match status" value="1"/>
</dbReference>
<gene>
    <name evidence="11" type="ORF">NP493_816g01030</name>
</gene>
<feature type="domain" description="Manganese/iron superoxide dismutase C-terminal" evidence="10">
    <location>
        <begin position="148"/>
        <end position="249"/>
    </location>
</feature>
<evidence type="ECO:0000256" key="5">
    <source>
        <dbReference type="ARBA" id="ARBA00023002"/>
    </source>
</evidence>
<dbReference type="EMBL" id="JAODUO010000816">
    <property type="protein sequence ID" value="KAK2174244.1"/>
    <property type="molecule type" value="Genomic_DNA"/>
</dbReference>
<dbReference type="GO" id="GO:0004784">
    <property type="term" value="F:superoxide dismutase activity"/>
    <property type="evidence" value="ECO:0007669"/>
    <property type="project" value="UniProtKB-EC"/>
</dbReference>
<keyword evidence="5" id="KW-0560">Oxidoreductase</keyword>
<keyword evidence="4" id="KW-0479">Metal-binding</keyword>
<dbReference type="Gene3D" id="1.10.287.990">
    <property type="entry name" value="Fe,Mn superoxide dismutase (SOD) domain"/>
    <property type="match status" value="1"/>
</dbReference>
<feature type="domain" description="Manganese/iron superoxide dismutase N-terminal" evidence="9">
    <location>
        <begin position="45"/>
        <end position="138"/>
    </location>
</feature>
<dbReference type="InterPro" id="IPR036324">
    <property type="entry name" value="Mn/Fe_SOD_N_sf"/>
</dbReference>
<dbReference type="EC" id="1.15.1.1" evidence="3"/>
<dbReference type="InterPro" id="IPR001189">
    <property type="entry name" value="Mn/Fe_SOD"/>
</dbReference>
<evidence type="ECO:0000256" key="4">
    <source>
        <dbReference type="ARBA" id="ARBA00022723"/>
    </source>
</evidence>
<accession>A0AAD9KMC3</accession>
<dbReference type="InterPro" id="IPR019832">
    <property type="entry name" value="Mn/Fe_SOD_C"/>
</dbReference>